<evidence type="ECO:0000313" key="1">
    <source>
        <dbReference type="EMBL" id="SVC60408.1"/>
    </source>
</evidence>
<feature type="non-terminal residue" evidence="1">
    <location>
        <position position="1"/>
    </location>
</feature>
<dbReference type="AlphaFoldDB" id="A0A382NIU3"/>
<gene>
    <name evidence="1" type="ORF">METZ01_LOCUS313262</name>
</gene>
<protein>
    <recommendedName>
        <fullName evidence="2">TonB-dependent receptor-like beta-barrel domain-containing protein</fullName>
    </recommendedName>
</protein>
<sequence length="368" mass="42718">SSSYHPNEKLQLKFTTSVFRTFEQEKFDIMGQYWLYQLDNSLGSENFGDVKYDRGVGTYINHARNSLNATVVNFQHSGIFNSENTKIHWGFRIQKEEIEDKISEWNLIDSAGFTLPHTPDSVGYENPILQPSLIVSVNDLLKTTINLSSYRNSAYLQYSKDIGNFSLTSGMRGNYWTFNEELILSPRISLSYIPNWEKDVVFRSAAGIYYQPAFYKELRDLDGTINRDIKAQKSTHYILGADYLFYAWGRPFKWVSEVYYKQLENLIPYKVDNVRIRYLTYETSNGYAGGIDLKINGEFVPGIESWASISVMKTEEDIVGDYYTDIDGNEREAGYIPRPTDQRVNFSLFFQDYIPKNPTYKVHLNLVY</sequence>
<evidence type="ECO:0008006" key="2">
    <source>
        <dbReference type="Google" id="ProtNLM"/>
    </source>
</evidence>
<dbReference type="EMBL" id="UINC01100388">
    <property type="protein sequence ID" value="SVC60408.1"/>
    <property type="molecule type" value="Genomic_DNA"/>
</dbReference>
<proteinExistence type="predicted"/>
<organism evidence="1">
    <name type="scientific">marine metagenome</name>
    <dbReference type="NCBI Taxonomy" id="408172"/>
    <lineage>
        <taxon>unclassified sequences</taxon>
        <taxon>metagenomes</taxon>
        <taxon>ecological metagenomes</taxon>
    </lineage>
</organism>
<accession>A0A382NIU3</accession>
<dbReference type="SUPFAM" id="SSF56935">
    <property type="entry name" value="Porins"/>
    <property type="match status" value="1"/>
</dbReference>
<name>A0A382NIU3_9ZZZZ</name>
<feature type="non-terminal residue" evidence="1">
    <location>
        <position position="368"/>
    </location>
</feature>
<reference evidence="1" key="1">
    <citation type="submission" date="2018-05" db="EMBL/GenBank/DDBJ databases">
        <authorList>
            <person name="Lanie J.A."/>
            <person name="Ng W.-L."/>
            <person name="Kazmierczak K.M."/>
            <person name="Andrzejewski T.M."/>
            <person name="Davidsen T.M."/>
            <person name="Wayne K.J."/>
            <person name="Tettelin H."/>
            <person name="Glass J.I."/>
            <person name="Rusch D."/>
            <person name="Podicherti R."/>
            <person name="Tsui H.-C.T."/>
            <person name="Winkler M.E."/>
        </authorList>
    </citation>
    <scope>NUCLEOTIDE SEQUENCE</scope>
</reference>